<keyword evidence="1 6" id="KW-0378">Hydrolase</keyword>
<feature type="domain" description="Glycoside hydrolase family 31 N-terminal" evidence="3">
    <location>
        <begin position="26"/>
        <end position="214"/>
    </location>
</feature>
<dbReference type="KEGG" id="vos:KNV97_02630"/>
<dbReference type="Pfam" id="PF21365">
    <property type="entry name" value="Glyco_hydro_31_3rd"/>
    <property type="match status" value="1"/>
</dbReference>
<dbReference type="GO" id="GO:0004553">
    <property type="term" value="F:hydrolase activity, hydrolyzing O-glycosyl compounds"/>
    <property type="evidence" value="ECO:0007669"/>
    <property type="project" value="InterPro"/>
</dbReference>
<evidence type="ECO:0000259" key="5">
    <source>
        <dbReference type="Pfam" id="PF21365"/>
    </source>
</evidence>
<dbReference type="CDD" id="cd14752">
    <property type="entry name" value="GH31_N"/>
    <property type="match status" value="1"/>
</dbReference>
<comment type="similarity">
    <text evidence="1">Belongs to the glycosyl hydrolase 31 family.</text>
</comment>
<dbReference type="CDD" id="cd06599">
    <property type="entry name" value="GH31_glycosidase_Aec37"/>
    <property type="match status" value="1"/>
</dbReference>
<evidence type="ECO:0000313" key="7">
    <source>
        <dbReference type="Proteomes" id="UP000694232"/>
    </source>
</evidence>
<feature type="domain" description="Glycoside hydrolase family 31 TIM barrel" evidence="2">
    <location>
        <begin position="264"/>
        <end position="587"/>
    </location>
</feature>
<evidence type="ECO:0000259" key="2">
    <source>
        <dbReference type="Pfam" id="PF01055"/>
    </source>
</evidence>
<dbReference type="InterPro" id="IPR025887">
    <property type="entry name" value="Glyco_hydro_31_N_dom"/>
</dbReference>
<dbReference type="GO" id="GO:0005975">
    <property type="term" value="P:carbohydrate metabolic process"/>
    <property type="evidence" value="ECO:0007669"/>
    <property type="project" value="InterPro"/>
</dbReference>
<dbReference type="PANTHER" id="PTHR22762:SF165">
    <property type="entry name" value="PUTATIVE (AFU_ORTHOLOGUE AFUA_1G06560)-RELATED"/>
    <property type="match status" value="1"/>
</dbReference>
<dbReference type="InterPro" id="IPR048395">
    <property type="entry name" value="Glyco_hydro_31_C"/>
</dbReference>
<reference evidence="6" key="1">
    <citation type="submission" date="2021-06" db="EMBL/GenBank/DDBJ databases">
        <title>Vibrio nov. sp., novel gut bacterium isolated from Yellow Sea oyster.</title>
        <authorList>
            <person name="Muhammad N."/>
            <person name="Nguyen T.H."/>
            <person name="Lee Y.-J."/>
            <person name="Ko J."/>
            <person name="Kim S.-G."/>
        </authorList>
    </citation>
    <scope>NUCLEOTIDE SEQUENCE</scope>
    <source>
        <strain evidence="6">OG9-811</strain>
    </source>
</reference>
<dbReference type="InterPro" id="IPR000322">
    <property type="entry name" value="Glyco_hydro_31_TIM"/>
</dbReference>
<proteinExistence type="inferred from homology"/>
<dbReference type="InterPro" id="IPR033403">
    <property type="entry name" value="DUF5110"/>
</dbReference>
<gene>
    <name evidence="6" type="ORF">KNV97_02630</name>
</gene>
<evidence type="ECO:0000259" key="4">
    <source>
        <dbReference type="Pfam" id="PF17137"/>
    </source>
</evidence>
<evidence type="ECO:0000313" key="6">
    <source>
        <dbReference type="EMBL" id="QXO16424.1"/>
    </source>
</evidence>
<sequence>MKTLKHWEWDSAQGNEVVLRCDSKHTLHIFILEQDIFRILIKKNQQLRLDRTWTVAPSTDDVEWQGRERVSTQGYSLPDYRLTHTKDTVDIETDRLKLTISQPLQMHWSYLSEGQWQPLAHDRKTGAIQLATQSQGIAHFMHRGDDEYYFGLGEKTGNLNREGRRFEMRNLDAMGYNASSTDPLYKHIPFYITRTPQNVSYGLFYDNLANCWFDLGNELDNYHIKYRSYRAEDGDLDFYFILGPTVLDVTRSFTRLTGGTIFGPKWSLGYSGSTMRYTDEPHSQQLLESFVDQCQQHRIPCDSFQLSSGYTSIGDKRYVFNWNHDKVPSPEDMSHHFHQHDMKLAANIKPCLLHDHPMYQDVKQQGLFIQDSESDTPEISVFWDADGSHLDFTNPKTIDWWKSNVTTQLLEKGIDATWNDNNEYEIWDHSARCFGFGQSIPIGLIRPLQPLLMMKASYHAQREFAPQLRPYLISRSGCPGMNRYVQTWSGDNRTNWTSLKYNIKMGLGMSLSGLYNLGHDVGGFSGDKPDPELFVRWVQNGVMHPRFTIHSWNDDGTVNEPWMYPEVTPIIRKAMALRYQLMPYLYDTLWQAHRYHQPMLRPTFLDHEHDANTWEENDDFILGQSLLVASVVEPHQREREVYLPDNGLGWYDFYTHQWFSASQIITLPAALETIPLMVKAGCALPLNPEVGVQTTQDDNQRTILLFPAQGVHHFTQTIFDDDGESYAYQDGEYLELTLVVTTDAKCIHVVITQSGEFKPDYSAVEIRLPATEQRTLVINGESAGNLYRLSI</sequence>
<dbReference type="EMBL" id="CP076642">
    <property type="protein sequence ID" value="QXO16424.1"/>
    <property type="molecule type" value="Genomic_DNA"/>
</dbReference>
<name>A0A975U9J7_9VIBR</name>
<dbReference type="PANTHER" id="PTHR22762">
    <property type="entry name" value="ALPHA-GLUCOSIDASE"/>
    <property type="match status" value="1"/>
</dbReference>
<dbReference type="Proteomes" id="UP000694232">
    <property type="component" value="Chromosome 2"/>
</dbReference>
<feature type="domain" description="Glycosyl hydrolase family 31 C-terminal" evidence="5">
    <location>
        <begin position="597"/>
        <end position="681"/>
    </location>
</feature>
<keyword evidence="7" id="KW-1185">Reference proteome</keyword>
<dbReference type="Pfam" id="PF13802">
    <property type="entry name" value="Gal_mutarotas_2"/>
    <property type="match status" value="1"/>
</dbReference>
<keyword evidence="1" id="KW-0326">Glycosidase</keyword>
<protein>
    <submittedName>
        <fullName evidence="6">Glycoside hydrolase family 31 protein</fullName>
    </submittedName>
</protein>
<organism evidence="6 7">
    <name type="scientific">Vibrio ostreae</name>
    <dbReference type="NCBI Taxonomy" id="2841925"/>
    <lineage>
        <taxon>Bacteria</taxon>
        <taxon>Pseudomonadati</taxon>
        <taxon>Pseudomonadota</taxon>
        <taxon>Gammaproteobacteria</taxon>
        <taxon>Vibrionales</taxon>
        <taxon>Vibrionaceae</taxon>
        <taxon>Vibrio</taxon>
    </lineage>
</organism>
<accession>A0A975U9J7</accession>
<dbReference type="AlphaFoldDB" id="A0A975U9J7"/>
<evidence type="ECO:0000259" key="3">
    <source>
        <dbReference type="Pfam" id="PF13802"/>
    </source>
</evidence>
<dbReference type="Pfam" id="PF01055">
    <property type="entry name" value="Glyco_hydro_31_2nd"/>
    <property type="match status" value="1"/>
</dbReference>
<evidence type="ECO:0000256" key="1">
    <source>
        <dbReference type="RuleBase" id="RU361185"/>
    </source>
</evidence>
<dbReference type="Pfam" id="PF17137">
    <property type="entry name" value="DUF5110"/>
    <property type="match status" value="1"/>
</dbReference>
<dbReference type="RefSeq" id="WP_218562058.1">
    <property type="nucleotide sequence ID" value="NZ_CP076642.1"/>
</dbReference>
<feature type="domain" description="DUF5110" evidence="4">
    <location>
        <begin position="702"/>
        <end position="768"/>
    </location>
</feature>